<reference evidence="1" key="1">
    <citation type="submission" date="2019-10" db="EMBL/GenBank/DDBJ databases">
        <authorList>
            <person name="Paulsen S."/>
        </authorList>
    </citation>
    <scope>NUCLEOTIDE SEQUENCE</scope>
    <source>
        <strain evidence="1">LMG 19692</strain>
    </source>
</reference>
<organism evidence="1 3">
    <name type="scientific">Pseudoalteromonas maricaloris</name>
    <dbReference type="NCBI Taxonomy" id="184924"/>
    <lineage>
        <taxon>Bacteria</taxon>
        <taxon>Pseudomonadati</taxon>
        <taxon>Pseudomonadota</taxon>
        <taxon>Gammaproteobacteria</taxon>
        <taxon>Alteromonadales</taxon>
        <taxon>Pseudoalteromonadaceae</taxon>
        <taxon>Pseudoalteromonas</taxon>
    </lineage>
</organism>
<dbReference type="EMBL" id="CP137578">
    <property type="protein sequence ID" value="WOX29410.1"/>
    <property type="molecule type" value="Genomic_DNA"/>
</dbReference>
<keyword evidence="4" id="KW-1185">Reference proteome</keyword>
<protein>
    <recommendedName>
        <fullName evidence="5">Tetratricopeptide repeat protein</fullName>
    </recommendedName>
</protein>
<accession>A0A8I2H7A5</accession>
<dbReference type="Proteomes" id="UP001304419">
    <property type="component" value="Chromosome 1"/>
</dbReference>
<gene>
    <name evidence="1" type="ORF">F9Y85_14410</name>
    <name evidence="2" type="ORF">R5H13_03815</name>
</gene>
<dbReference type="SUPFAM" id="SSF48452">
    <property type="entry name" value="TPR-like"/>
    <property type="match status" value="1"/>
</dbReference>
<evidence type="ECO:0008006" key="5">
    <source>
        <dbReference type="Google" id="ProtNLM"/>
    </source>
</evidence>
<name>A0A8I2H7A5_9GAMM</name>
<evidence type="ECO:0000313" key="4">
    <source>
        <dbReference type="Proteomes" id="UP001304419"/>
    </source>
</evidence>
<dbReference type="Proteomes" id="UP000646877">
    <property type="component" value="Unassembled WGS sequence"/>
</dbReference>
<dbReference type="Gene3D" id="1.25.40.10">
    <property type="entry name" value="Tetratricopeptide repeat domain"/>
    <property type="match status" value="1"/>
</dbReference>
<dbReference type="EMBL" id="WEIA01000009">
    <property type="protein sequence ID" value="NLR22484.1"/>
    <property type="molecule type" value="Genomic_DNA"/>
</dbReference>
<sequence>MKELDERLSDEINEKFNRSLEFRDRGKIDESFVAMQEAIELIPSPKSQWSESLIIITSACEHFITIEKLAEAEALIDEYLNSDFCISYDDSPSFIKGIILFEMGNFKQAYEWFAKANSISRGRCFVEQPKKYKTFFNEYNQ</sequence>
<dbReference type="RefSeq" id="WP_039491885.1">
    <property type="nucleotide sequence ID" value="NZ_CBCSDF010000029.1"/>
</dbReference>
<evidence type="ECO:0000313" key="3">
    <source>
        <dbReference type="Proteomes" id="UP000646877"/>
    </source>
</evidence>
<evidence type="ECO:0000313" key="2">
    <source>
        <dbReference type="EMBL" id="WOX29410.1"/>
    </source>
</evidence>
<proteinExistence type="predicted"/>
<reference evidence="2 4" key="2">
    <citation type="submission" date="2023-10" db="EMBL/GenBank/DDBJ databases">
        <title>To unveil natural product biosynthetic capacity in Pseudoalteromonas.</title>
        <authorList>
            <person name="Wang J."/>
        </authorList>
    </citation>
    <scope>NUCLEOTIDE SEQUENCE [LARGE SCALE GENOMIC DNA]</scope>
    <source>
        <strain evidence="2 4">DSM 15914</strain>
    </source>
</reference>
<dbReference type="AlphaFoldDB" id="A0A8I2H7A5"/>
<dbReference type="InterPro" id="IPR011990">
    <property type="entry name" value="TPR-like_helical_dom_sf"/>
</dbReference>
<evidence type="ECO:0000313" key="1">
    <source>
        <dbReference type="EMBL" id="NLR22484.1"/>
    </source>
</evidence>